<organism evidence="2 3">
    <name type="scientific">Bifidobacterium xylocopae</name>
    <dbReference type="NCBI Taxonomy" id="2493119"/>
    <lineage>
        <taxon>Bacteria</taxon>
        <taxon>Bacillati</taxon>
        <taxon>Actinomycetota</taxon>
        <taxon>Actinomycetes</taxon>
        <taxon>Bifidobacteriales</taxon>
        <taxon>Bifidobacteriaceae</taxon>
        <taxon>Bifidobacterium</taxon>
    </lineage>
</organism>
<keyword evidence="1" id="KW-0812">Transmembrane</keyword>
<dbReference type="GO" id="GO:0052689">
    <property type="term" value="F:carboxylic ester hydrolase activity"/>
    <property type="evidence" value="ECO:0007669"/>
    <property type="project" value="TreeGrafter"/>
</dbReference>
<protein>
    <submittedName>
        <fullName evidence="2">Alpha/beta hydrolase</fullName>
    </submittedName>
</protein>
<dbReference type="Gene3D" id="3.40.50.1820">
    <property type="entry name" value="alpha/beta hydrolase"/>
    <property type="match status" value="1"/>
</dbReference>
<dbReference type="InterPro" id="IPR029058">
    <property type="entry name" value="AB_hydrolase_fold"/>
</dbReference>
<dbReference type="AlphaFoldDB" id="A0A366KDF2"/>
<keyword evidence="3" id="KW-1185">Reference proteome</keyword>
<dbReference type="RefSeq" id="WP_113852872.1">
    <property type="nucleotide sequence ID" value="NZ_PDCH01000002.1"/>
</dbReference>
<evidence type="ECO:0000313" key="3">
    <source>
        <dbReference type="Proteomes" id="UP000252345"/>
    </source>
</evidence>
<keyword evidence="1" id="KW-0472">Membrane</keyword>
<feature type="transmembrane region" description="Helical" evidence="1">
    <location>
        <begin position="367"/>
        <end position="394"/>
    </location>
</feature>
<comment type="caution">
    <text evidence="2">The sequence shown here is derived from an EMBL/GenBank/DDBJ whole genome shotgun (WGS) entry which is preliminary data.</text>
</comment>
<accession>A0A366KDF2</accession>
<dbReference type="PANTHER" id="PTHR43265:SF1">
    <property type="entry name" value="ESTERASE ESTD"/>
    <property type="match status" value="1"/>
</dbReference>
<dbReference type="SUPFAM" id="SSF53474">
    <property type="entry name" value="alpha/beta-Hydrolases"/>
    <property type="match status" value="1"/>
</dbReference>
<proteinExistence type="predicted"/>
<keyword evidence="2" id="KW-0378">Hydrolase</keyword>
<dbReference type="Proteomes" id="UP000252345">
    <property type="component" value="Unassembled WGS sequence"/>
</dbReference>
<reference evidence="2 3" key="1">
    <citation type="submission" date="2017-10" db="EMBL/GenBank/DDBJ databases">
        <title>Bifidobacterium xylocopum sp. nov. and Bifidobacterium aemilianum sp. nov., from the carpenter bee (Xylocopa violacea) digestive tract.</title>
        <authorList>
            <person name="Alberoni D."/>
            <person name="Baffoni L."/>
            <person name="Di Gioia D."/>
            <person name="Gaggia F."/>
            <person name="Biavati B."/>
        </authorList>
    </citation>
    <scope>NUCLEOTIDE SEQUENCE [LARGE SCALE GENOMIC DNA]</scope>
    <source>
        <strain evidence="2 3">XV2</strain>
    </source>
</reference>
<sequence length="547" mass="58293">MRILKRLAALLAAFAVLLCALTGVGYLMTPPWKVEPYHGHLRPATADTAIVSKLGPTVPQGSYRVKESGIKVRLSPDVSVHAIVREPVDAPTGRPACLFIHGAGTGSAANVYGDLAQALASAGITTLVPDKRLDTYTTFHRDYAAMADDYGKSLKILRSWPGVDPAKTGLYAESEGSWVSSVMTGRDPSLAFSILTSPPVYPGRDQMAMAASTYLYSIGAPDGIRSDVTKLLGMDFAPLGLEYADFDALAQWNRLIQPTLINFGVDDPSMPIEQGAQEVMDRARAAGNRNVTVRYYPTNHQMRVGSRLAKAGLPLEPHYTRNLEDWINAVAAGTKTGDWSTPQVAGSRPDQLYAAPNATSPGLVSSLGVLIGLLAAGPALLLLAALGALVLLLARTTRRHRQRNRDKDPRFASGVSPCLWAGAVGGLLLLGGTLGYVTVVVVHALGLNPLSRVQNSLWIALKVLALLLTLVCAIMPGHVLLARLSRHSSRSDAILAGAGHVRPQSASPLDPEPILARGWGHWLVLILAWAGTLACLLSLAFWGLFSL</sequence>
<feature type="transmembrane region" description="Helical" evidence="1">
    <location>
        <begin position="457"/>
        <end position="481"/>
    </location>
</feature>
<keyword evidence="1" id="KW-1133">Transmembrane helix</keyword>
<name>A0A366KDF2_9BIFI</name>
<feature type="transmembrane region" description="Helical" evidence="1">
    <location>
        <begin position="522"/>
        <end position="545"/>
    </location>
</feature>
<dbReference type="InterPro" id="IPR053145">
    <property type="entry name" value="AB_hydrolase_Est10"/>
</dbReference>
<gene>
    <name evidence="2" type="ORF">CRD59_01680</name>
</gene>
<dbReference type="OrthoDB" id="9765647at2"/>
<dbReference type="EMBL" id="PDCH01000002">
    <property type="protein sequence ID" value="RBP99775.1"/>
    <property type="molecule type" value="Genomic_DNA"/>
</dbReference>
<feature type="transmembrane region" description="Helical" evidence="1">
    <location>
        <begin position="415"/>
        <end position="445"/>
    </location>
</feature>
<dbReference type="PANTHER" id="PTHR43265">
    <property type="entry name" value="ESTERASE ESTD"/>
    <property type="match status" value="1"/>
</dbReference>
<evidence type="ECO:0000256" key="1">
    <source>
        <dbReference type="SAM" id="Phobius"/>
    </source>
</evidence>
<evidence type="ECO:0000313" key="2">
    <source>
        <dbReference type="EMBL" id="RBP99775.1"/>
    </source>
</evidence>